<protein>
    <submittedName>
        <fullName evidence="1">Uncharacterized protein</fullName>
    </submittedName>
</protein>
<comment type="caution">
    <text evidence="1">The sequence shown here is derived from an EMBL/GenBank/DDBJ whole genome shotgun (WGS) entry which is preliminary data.</text>
</comment>
<evidence type="ECO:0000313" key="1">
    <source>
        <dbReference type="EMBL" id="MPC20441.1"/>
    </source>
</evidence>
<sequence length="121" mass="13665">MDDSVFSYIKEGRLVSVSYGLFLREPMEARPVPCLPYVVVKKKGAISACRQLLAGVSAAPHRPRPHLAAGDGLGSVPRRLHSHICSVLKSLLRWDEENIWLKFESNIYFHLRKIGIDVVKR</sequence>
<proteinExistence type="predicted"/>
<dbReference type="AlphaFoldDB" id="A0A5B7DG41"/>
<keyword evidence="2" id="KW-1185">Reference proteome</keyword>
<reference evidence="1 2" key="1">
    <citation type="submission" date="2019-05" db="EMBL/GenBank/DDBJ databases">
        <title>Another draft genome of Portunus trituberculatus and its Hox gene families provides insights of decapod evolution.</title>
        <authorList>
            <person name="Jeong J.-H."/>
            <person name="Song I."/>
            <person name="Kim S."/>
            <person name="Choi T."/>
            <person name="Kim D."/>
            <person name="Ryu S."/>
            <person name="Kim W."/>
        </authorList>
    </citation>
    <scope>NUCLEOTIDE SEQUENCE [LARGE SCALE GENOMIC DNA]</scope>
    <source>
        <tissue evidence="1">Muscle</tissue>
    </source>
</reference>
<dbReference type="EMBL" id="VSRR010000872">
    <property type="protein sequence ID" value="MPC20441.1"/>
    <property type="molecule type" value="Genomic_DNA"/>
</dbReference>
<gene>
    <name evidence="1" type="ORF">E2C01_013385</name>
</gene>
<accession>A0A5B7DG41</accession>
<dbReference type="Proteomes" id="UP000324222">
    <property type="component" value="Unassembled WGS sequence"/>
</dbReference>
<evidence type="ECO:0000313" key="2">
    <source>
        <dbReference type="Proteomes" id="UP000324222"/>
    </source>
</evidence>
<organism evidence="1 2">
    <name type="scientific">Portunus trituberculatus</name>
    <name type="common">Swimming crab</name>
    <name type="synonym">Neptunus trituberculatus</name>
    <dbReference type="NCBI Taxonomy" id="210409"/>
    <lineage>
        <taxon>Eukaryota</taxon>
        <taxon>Metazoa</taxon>
        <taxon>Ecdysozoa</taxon>
        <taxon>Arthropoda</taxon>
        <taxon>Crustacea</taxon>
        <taxon>Multicrustacea</taxon>
        <taxon>Malacostraca</taxon>
        <taxon>Eumalacostraca</taxon>
        <taxon>Eucarida</taxon>
        <taxon>Decapoda</taxon>
        <taxon>Pleocyemata</taxon>
        <taxon>Brachyura</taxon>
        <taxon>Eubrachyura</taxon>
        <taxon>Portunoidea</taxon>
        <taxon>Portunidae</taxon>
        <taxon>Portuninae</taxon>
        <taxon>Portunus</taxon>
    </lineage>
</organism>
<name>A0A5B7DG41_PORTR</name>